<reference evidence="2 3" key="1">
    <citation type="journal article" date="2018" name="Front. Plant Sci.">
        <title>Red Clover (Trifolium pratense) and Zigzag Clover (T. medium) - A Picture of Genomic Similarities and Differences.</title>
        <authorList>
            <person name="Dluhosova J."/>
            <person name="Istvanek J."/>
            <person name="Nedelnik J."/>
            <person name="Repkova J."/>
        </authorList>
    </citation>
    <scope>NUCLEOTIDE SEQUENCE [LARGE SCALE GENOMIC DNA]</scope>
    <source>
        <strain evidence="3">cv. 10/8</strain>
        <tissue evidence="2">Leaf</tissue>
    </source>
</reference>
<feature type="compositionally biased region" description="Basic and acidic residues" evidence="1">
    <location>
        <begin position="32"/>
        <end position="50"/>
    </location>
</feature>
<name>A0A392VQ19_9FABA</name>
<feature type="region of interest" description="Disordered" evidence="1">
    <location>
        <begin position="31"/>
        <end position="50"/>
    </location>
</feature>
<evidence type="ECO:0000313" key="3">
    <source>
        <dbReference type="Proteomes" id="UP000265520"/>
    </source>
</evidence>
<sequence length="50" mass="5776">MTLPQGAPMQDIMVALVNAINRQSDMILQQNKKFEQHNQRLESQSHRIDA</sequence>
<evidence type="ECO:0000313" key="2">
    <source>
        <dbReference type="EMBL" id="MCI89081.1"/>
    </source>
</evidence>
<comment type="caution">
    <text evidence="2">The sequence shown here is derived from an EMBL/GenBank/DDBJ whole genome shotgun (WGS) entry which is preliminary data.</text>
</comment>
<accession>A0A392VQ19</accession>
<dbReference type="Proteomes" id="UP000265520">
    <property type="component" value="Unassembled WGS sequence"/>
</dbReference>
<protein>
    <submittedName>
        <fullName evidence="2">Uncharacterized protein</fullName>
    </submittedName>
</protein>
<dbReference type="EMBL" id="LXQA011209659">
    <property type="protein sequence ID" value="MCI89081.1"/>
    <property type="molecule type" value="Genomic_DNA"/>
</dbReference>
<organism evidence="2 3">
    <name type="scientific">Trifolium medium</name>
    <dbReference type="NCBI Taxonomy" id="97028"/>
    <lineage>
        <taxon>Eukaryota</taxon>
        <taxon>Viridiplantae</taxon>
        <taxon>Streptophyta</taxon>
        <taxon>Embryophyta</taxon>
        <taxon>Tracheophyta</taxon>
        <taxon>Spermatophyta</taxon>
        <taxon>Magnoliopsida</taxon>
        <taxon>eudicotyledons</taxon>
        <taxon>Gunneridae</taxon>
        <taxon>Pentapetalae</taxon>
        <taxon>rosids</taxon>
        <taxon>fabids</taxon>
        <taxon>Fabales</taxon>
        <taxon>Fabaceae</taxon>
        <taxon>Papilionoideae</taxon>
        <taxon>50 kb inversion clade</taxon>
        <taxon>NPAAA clade</taxon>
        <taxon>Hologalegina</taxon>
        <taxon>IRL clade</taxon>
        <taxon>Trifolieae</taxon>
        <taxon>Trifolium</taxon>
    </lineage>
</organism>
<dbReference type="AlphaFoldDB" id="A0A392VQ19"/>
<feature type="non-terminal residue" evidence="2">
    <location>
        <position position="50"/>
    </location>
</feature>
<proteinExistence type="predicted"/>
<evidence type="ECO:0000256" key="1">
    <source>
        <dbReference type="SAM" id="MobiDB-lite"/>
    </source>
</evidence>
<keyword evidence="3" id="KW-1185">Reference proteome</keyword>